<dbReference type="InterPro" id="IPR006626">
    <property type="entry name" value="PbH1"/>
</dbReference>
<dbReference type="InterPro" id="IPR039448">
    <property type="entry name" value="Beta_helix"/>
</dbReference>
<proteinExistence type="predicted"/>
<feature type="compositionally biased region" description="Basic and acidic residues" evidence="1">
    <location>
        <begin position="319"/>
        <end position="329"/>
    </location>
</feature>
<keyword evidence="2" id="KW-0732">Signal</keyword>
<evidence type="ECO:0000313" key="5">
    <source>
        <dbReference type="Proteomes" id="UP000320496"/>
    </source>
</evidence>
<dbReference type="PANTHER" id="PTHR36453:SF1">
    <property type="entry name" value="RIGHT HANDED BETA HELIX DOMAIN-CONTAINING PROTEIN"/>
    <property type="match status" value="1"/>
</dbReference>
<evidence type="ECO:0000256" key="1">
    <source>
        <dbReference type="SAM" id="MobiDB-lite"/>
    </source>
</evidence>
<dbReference type="Gene3D" id="2.160.20.10">
    <property type="entry name" value="Single-stranded right-handed beta-helix, Pectin lyase-like"/>
    <property type="match status" value="1"/>
</dbReference>
<dbReference type="InterPro" id="IPR012334">
    <property type="entry name" value="Pectin_lyas_fold"/>
</dbReference>
<dbReference type="SMART" id="SM00710">
    <property type="entry name" value="PbH1"/>
    <property type="match status" value="6"/>
</dbReference>
<feature type="region of interest" description="Disordered" evidence="1">
    <location>
        <begin position="311"/>
        <end position="330"/>
    </location>
</feature>
<evidence type="ECO:0000259" key="3">
    <source>
        <dbReference type="Pfam" id="PF13229"/>
    </source>
</evidence>
<accession>A0A517Z2D6</accession>
<dbReference type="RefSeq" id="WP_197444080.1">
    <property type="nucleotide sequence ID" value="NZ_CP036275.1"/>
</dbReference>
<dbReference type="Pfam" id="PF13229">
    <property type="entry name" value="Beta_helix"/>
    <property type="match status" value="1"/>
</dbReference>
<dbReference type="Proteomes" id="UP000320496">
    <property type="component" value="Chromosome"/>
</dbReference>
<reference evidence="4 5" key="1">
    <citation type="submission" date="2019-02" db="EMBL/GenBank/DDBJ databases">
        <title>Deep-cultivation of Planctomycetes and their phenomic and genomic characterization uncovers novel biology.</title>
        <authorList>
            <person name="Wiegand S."/>
            <person name="Jogler M."/>
            <person name="Boedeker C."/>
            <person name="Pinto D."/>
            <person name="Vollmers J."/>
            <person name="Rivas-Marin E."/>
            <person name="Kohn T."/>
            <person name="Peeters S.H."/>
            <person name="Heuer A."/>
            <person name="Rast P."/>
            <person name="Oberbeckmann S."/>
            <person name="Bunk B."/>
            <person name="Jeske O."/>
            <person name="Meyerdierks A."/>
            <person name="Storesund J.E."/>
            <person name="Kallscheuer N."/>
            <person name="Luecker S."/>
            <person name="Lage O.M."/>
            <person name="Pohl T."/>
            <person name="Merkel B.J."/>
            <person name="Hornburger P."/>
            <person name="Mueller R.-W."/>
            <person name="Bruemmer F."/>
            <person name="Labrenz M."/>
            <person name="Spormann A.M."/>
            <person name="Op den Camp H."/>
            <person name="Overmann J."/>
            <person name="Amann R."/>
            <person name="Jetten M.S.M."/>
            <person name="Mascher T."/>
            <person name="Medema M.H."/>
            <person name="Devos D.P."/>
            <person name="Kaster A.-K."/>
            <person name="Ovreas L."/>
            <person name="Rohde M."/>
            <person name="Galperin M.Y."/>
            <person name="Jogler C."/>
        </authorList>
    </citation>
    <scope>NUCLEOTIDE SEQUENCE [LARGE SCALE GENOMIC DNA]</scope>
    <source>
        <strain evidence="4 5">Mal4</strain>
    </source>
</reference>
<gene>
    <name evidence="4" type="ORF">Mal4_09290</name>
</gene>
<feature type="chain" id="PRO_5021804412" description="Right handed beta helix domain-containing protein" evidence="2">
    <location>
        <begin position="24"/>
        <end position="823"/>
    </location>
</feature>
<protein>
    <recommendedName>
        <fullName evidence="3">Right handed beta helix domain-containing protein</fullName>
    </recommendedName>
</protein>
<dbReference type="InterPro" id="IPR011050">
    <property type="entry name" value="Pectin_lyase_fold/virulence"/>
</dbReference>
<sequence precursor="true">MRAIAAVVVCAGLSLLLPRNVCAQESQGKTLRCSDVASLQKAVEQIRQLRERGDTAPATIELDATIYRLSEPLVLGPEVIGDGLTLQPTERGRDAGEVILSGGRYLDEVHRHDDAPWRYRLPEGWDVHGTPRAVVIDGELRTAARWPGKGDLRIEESLPDRRSGFIVRPDDLPADLDVAAGVCDLVLLHDWSSSRLPVASFDPATRVLKTVGPIGCSAEHYAIDHFEKQPRYWLEGHPAFADEPGEWYIDEEAGELVLVAEPDSKTPPAVVLPMLDQLLVVSGTDEAPVRGLRLIGLTFRSARFRMPPGGLAGAQATMHEPRDASGERTTKHRPMLDAAVFIERAEQCAVLGCRFEALGGTGLWVAGRTARCRVERCRFEDLGGNGVNLGEDGSRRVDGKVWYQAAPEQVPTGNRIADCHVTRCGRILPGAVAIWAPVVKGLEISGNHILDCPYTGISLGWIWCDRESPAGENHIHHNRIEYVMQVLSDGGGIYTLGRQPGSIIEENVISDIPLNAGRAESNGMFFDQGTTGFEIRRNTIRRIDRSPLRFHQAGKNVVRENRWELATPDTPPVRYNRTPKENITLIDNVVIEPEQQVYLIGNSLTWDTVPSRLDGNVHWHVDCGKSLKYIYEHPEDPCVATSRLWPDSLVRTEYDVVCVQPHYGTTLEEDVAVISKWVEMQPKATFVIHTGWARHAALAEERADADPAGSLTHSATYIDALLKELRQQYPEREFRRTRAMDLLFLAADDIEAGGAPFSDITDLYRDAIHMTTTGGRYLMHNAMRAAIGQPRSSAGFEKVPEDQVDYLDSLLDRVERTTQAVRQ</sequence>
<feature type="domain" description="Right handed beta helix" evidence="3">
    <location>
        <begin position="339"/>
        <end position="540"/>
    </location>
</feature>
<feature type="signal peptide" evidence="2">
    <location>
        <begin position="1"/>
        <end position="23"/>
    </location>
</feature>
<dbReference type="AlphaFoldDB" id="A0A517Z2D6"/>
<name>A0A517Z2D6_9PLAN</name>
<dbReference type="SUPFAM" id="SSF51126">
    <property type="entry name" value="Pectin lyase-like"/>
    <property type="match status" value="1"/>
</dbReference>
<dbReference type="KEGG" id="mri:Mal4_09290"/>
<dbReference type="EMBL" id="CP036275">
    <property type="protein sequence ID" value="QDU36641.1"/>
    <property type="molecule type" value="Genomic_DNA"/>
</dbReference>
<evidence type="ECO:0000313" key="4">
    <source>
        <dbReference type="EMBL" id="QDU36641.1"/>
    </source>
</evidence>
<evidence type="ECO:0000256" key="2">
    <source>
        <dbReference type="SAM" id="SignalP"/>
    </source>
</evidence>
<keyword evidence="5" id="KW-1185">Reference proteome</keyword>
<organism evidence="4 5">
    <name type="scientific">Maioricimonas rarisocia</name>
    <dbReference type="NCBI Taxonomy" id="2528026"/>
    <lineage>
        <taxon>Bacteria</taxon>
        <taxon>Pseudomonadati</taxon>
        <taxon>Planctomycetota</taxon>
        <taxon>Planctomycetia</taxon>
        <taxon>Planctomycetales</taxon>
        <taxon>Planctomycetaceae</taxon>
        <taxon>Maioricimonas</taxon>
    </lineage>
</organism>
<dbReference type="PANTHER" id="PTHR36453">
    <property type="entry name" value="SECRETED PROTEIN-RELATED"/>
    <property type="match status" value="1"/>
</dbReference>